<dbReference type="PRINTS" id="PR00132">
    <property type="entry name" value="GLHYDRLASE2"/>
</dbReference>
<dbReference type="Gene3D" id="2.60.40.10">
    <property type="entry name" value="Immunoglobulins"/>
    <property type="match status" value="3"/>
</dbReference>
<feature type="signal peptide" evidence="4">
    <location>
        <begin position="1"/>
        <end position="23"/>
    </location>
</feature>
<feature type="non-terminal residue" evidence="10">
    <location>
        <position position="828"/>
    </location>
</feature>
<dbReference type="SUPFAM" id="SSF49785">
    <property type="entry name" value="Galactose-binding domain-like"/>
    <property type="match status" value="1"/>
</dbReference>
<dbReference type="Proteomes" id="UP000283616">
    <property type="component" value="Unassembled WGS sequence"/>
</dbReference>
<dbReference type="InterPro" id="IPR051913">
    <property type="entry name" value="GH2_Domain-Containing"/>
</dbReference>
<dbReference type="InterPro" id="IPR040605">
    <property type="entry name" value="Glyco_hydro2_dom5"/>
</dbReference>
<evidence type="ECO:0000256" key="2">
    <source>
        <dbReference type="ARBA" id="ARBA00022801"/>
    </source>
</evidence>
<accession>A0A415LTZ3</accession>
<dbReference type="InterPro" id="IPR036156">
    <property type="entry name" value="Beta-gal/glucu_dom_sf"/>
</dbReference>
<evidence type="ECO:0000256" key="1">
    <source>
        <dbReference type="ARBA" id="ARBA00007401"/>
    </source>
</evidence>
<keyword evidence="2" id="KW-0378">Hydrolase</keyword>
<dbReference type="Gene3D" id="2.60.120.260">
    <property type="entry name" value="Galactose-binding domain-like"/>
    <property type="match status" value="1"/>
</dbReference>
<evidence type="ECO:0000259" key="9">
    <source>
        <dbReference type="Pfam" id="PF18565"/>
    </source>
</evidence>
<dbReference type="InterPro" id="IPR008964">
    <property type="entry name" value="Invasin/intimin_cell_adhesion"/>
</dbReference>
<dbReference type="EMBL" id="QROV01000048">
    <property type="protein sequence ID" value="RHL52624.1"/>
    <property type="molecule type" value="Genomic_DNA"/>
</dbReference>
<dbReference type="InterPro" id="IPR013783">
    <property type="entry name" value="Ig-like_fold"/>
</dbReference>
<dbReference type="SUPFAM" id="SSF49303">
    <property type="entry name" value="beta-Galactosidase/glucuronidase domain"/>
    <property type="match status" value="1"/>
</dbReference>
<dbReference type="Pfam" id="PF18565">
    <property type="entry name" value="Glyco_hydro2_C5"/>
    <property type="match status" value="1"/>
</dbReference>
<reference evidence="10 11" key="1">
    <citation type="submission" date="2018-08" db="EMBL/GenBank/DDBJ databases">
        <title>A genome reference for cultivated species of the human gut microbiota.</title>
        <authorList>
            <person name="Zou Y."/>
            <person name="Xue W."/>
            <person name="Luo G."/>
        </authorList>
    </citation>
    <scope>NUCLEOTIDE SEQUENCE [LARGE SCALE GENOMIC DNA]</scope>
    <source>
        <strain evidence="10 11">AF37-12</strain>
    </source>
</reference>
<evidence type="ECO:0000313" key="10">
    <source>
        <dbReference type="EMBL" id="RHL52624.1"/>
    </source>
</evidence>
<sequence length="828" mass="93400">MNMKHQKQLLTVLLMSAASMLQAQRSETLLEKNWKFSKGDFPEAAQTDYNDTKWESVVIPHDWAIFGPFDVNNDLQNVAVTQNFEKKASLKTGRTGGLPYVGTGWYRTSFDVPADKEVTLLFDGAMSEARIYVNGQEACFWPFGYNSFHCNVTPFLNKDGKNNTLAVRLENRPQSSRWYPGAGLYRNVHLIVTDKVHVPVWGTQITTPHVSDEFAAIRLQTKIENAGEKTEIRIETEILSPDGKVVTRKENKGRINHGQPFEQNFIVNAPQLWSPESPALYKAVSNVYADNQLVDTYSTRFGIRSIEYIADKGFYLNGKHRKFQGVCNHHDLGPLGAAINVAALRHQLTLLKDMGCDAIRTSHNMPAPELVELCDEMGFMMMIEPFDEWDIAKCENGYHRYFKEWAERDMVNMLHNYRNNPCVVMWSIGNEVPTQCSPVGYKVAKFLQDICHREDPTRPVTCGMDQVSCVLANGFAAMIDIPGLNYRANRYQEAYSKLPQNLILGSETASTVSSRGVYKFPVEDKKSAIYDDHQCSSYDVEACSWSNIPDEDFALADDYHWTIGQFVWTGFDYLGEPSPYDTNAWPNHSSMFGIIDLASLPKDRYYLYRSIWNKEAETLHILPHWTWPGREGEVTPVFVYTNYPAAELFINGKSYGKQSKNNSSLKSRYRLMWMDAVYEPGEVKVVAYDKDGKAVAEKVVRTAGKPHHIELVSNRNELTADGKDLAYVTVKIVDKDGNLCPADNRLINFSVKGAGTYRAGANGDPTSLDLFHLPKMHAFNGMLTAIVQTNETAGEIILIAKAGGVKAGSIRLLTKCNPPIKYPYKKES</sequence>
<dbReference type="Gene3D" id="3.20.20.80">
    <property type="entry name" value="Glycosidases"/>
    <property type="match status" value="1"/>
</dbReference>
<evidence type="ECO:0000259" key="7">
    <source>
        <dbReference type="Pfam" id="PF02837"/>
    </source>
</evidence>
<evidence type="ECO:0000259" key="5">
    <source>
        <dbReference type="Pfam" id="PF00703"/>
    </source>
</evidence>
<dbReference type="InterPro" id="IPR006101">
    <property type="entry name" value="Glyco_hydro_2"/>
</dbReference>
<gene>
    <name evidence="10" type="ORF">DW011_24545</name>
</gene>
<dbReference type="InterPro" id="IPR017853">
    <property type="entry name" value="GH"/>
</dbReference>
<dbReference type="SUPFAM" id="SSF51445">
    <property type="entry name" value="(Trans)glycosidases"/>
    <property type="match status" value="1"/>
</dbReference>
<feature type="chain" id="PRO_5019005882" evidence="4">
    <location>
        <begin position="24"/>
        <end position="828"/>
    </location>
</feature>
<comment type="similarity">
    <text evidence="1">Belongs to the glycosyl hydrolase 2 family.</text>
</comment>
<dbReference type="InterPro" id="IPR008979">
    <property type="entry name" value="Galactose-bd-like_sf"/>
</dbReference>
<keyword evidence="3" id="KW-0326">Glycosidase</keyword>
<organism evidence="10 11">
    <name type="scientific">Bacteroides thetaiotaomicron</name>
    <dbReference type="NCBI Taxonomy" id="818"/>
    <lineage>
        <taxon>Bacteria</taxon>
        <taxon>Pseudomonadati</taxon>
        <taxon>Bacteroidota</taxon>
        <taxon>Bacteroidia</taxon>
        <taxon>Bacteroidales</taxon>
        <taxon>Bacteroidaceae</taxon>
        <taxon>Bacteroides</taxon>
    </lineage>
</organism>
<dbReference type="InterPro" id="IPR006102">
    <property type="entry name" value="Ig-like_GH2"/>
</dbReference>
<protein>
    <submittedName>
        <fullName evidence="10">DUF4982 domain-containing protein</fullName>
    </submittedName>
</protein>
<dbReference type="PANTHER" id="PTHR42732">
    <property type="entry name" value="BETA-GALACTOSIDASE"/>
    <property type="match status" value="1"/>
</dbReference>
<keyword evidence="4" id="KW-0732">Signal</keyword>
<dbReference type="InterPro" id="IPR032311">
    <property type="entry name" value="DUF4982"/>
</dbReference>
<evidence type="ECO:0000256" key="3">
    <source>
        <dbReference type="ARBA" id="ARBA00023295"/>
    </source>
</evidence>
<dbReference type="InterPro" id="IPR006103">
    <property type="entry name" value="Glyco_hydro_2_cat"/>
</dbReference>
<evidence type="ECO:0000259" key="6">
    <source>
        <dbReference type="Pfam" id="PF02836"/>
    </source>
</evidence>
<dbReference type="InterPro" id="IPR006104">
    <property type="entry name" value="Glyco_hydro_2_N"/>
</dbReference>
<dbReference type="NCBIfam" id="NF041463">
    <property type="entry name" value="GalB"/>
    <property type="match status" value="1"/>
</dbReference>
<dbReference type="GO" id="GO:0004553">
    <property type="term" value="F:hydrolase activity, hydrolyzing O-glycosyl compounds"/>
    <property type="evidence" value="ECO:0007669"/>
    <property type="project" value="InterPro"/>
</dbReference>
<dbReference type="SUPFAM" id="SSF49373">
    <property type="entry name" value="Invasin/intimin cell-adhesion fragments"/>
    <property type="match status" value="1"/>
</dbReference>
<dbReference type="RefSeq" id="WP_118418072.1">
    <property type="nucleotide sequence ID" value="NZ_QROV01000048.1"/>
</dbReference>
<name>A0A415LTZ3_BACT4</name>
<dbReference type="InterPro" id="IPR048229">
    <property type="entry name" value="GalB-like"/>
</dbReference>
<evidence type="ECO:0000313" key="11">
    <source>
        <dbReference type="Proteomes" id="UP000283616"/>
    </source>
</evidence>
<dbReference type="Pfam" id="PF00703">
    <property type="entry name" value="Glyco_hydro_2"/>
    <property type="match status" value="1"/>
</dbReference>
<evidence type="ECO:0000256" key="4">
    <source>
        <dbReference type="SAM" id="SignalP"/>
    </source>
</evidence>
<dbReference type="Pfam" id="PF02837">
    <property type="entry name" value="Glyco_hydro_2_N"/>
    <property type="match status" value="1"/>
</dbReference>
<proteinExistence type="inferred from homology"/>
<feature type="domain" description="Glycoside hydrolase family 2" evidence="9">
    <location>
        <begin position="709"/>
        <end position="810"/>
    </location>
</feature>
<dbReference type="PANTHER" id="PTHR42732:SF1">
    <property type="entry name" value="BETA-MANNOSIDASE"/>
    <property type="match status" value="1"/>
</dbReference>
<evidence type="ECO:0000259" key="8">
    <source>
        <dbReference type="Pfam" id="PF16355"/>
    </source>
</evidence>
<comment type="caution">
    <text evidence="10">The sequence shown here is derived from an EMBL/GenBank/DDBJ whole genome shotgun (WGS) entry which is preliminary data.</text>
</comment>
<feature type="domain" description="DUF4982" evidence="8">
    <location>
        <begin position="632"/>
        <end position="696"/>
    </location>
</feature>
<feature type="domain" description="Glycoside hydrolase family 2 immunoglobulin-like beta-sandwich" evidence="5">
    <location>
        <begin position="206"/>
        <end position="304"/>
    </location>
</feature>
<dbReference type="AlphaFoldDB" id="A0A415LTZ3"/>
<feature type="domain" description="Glycoside hydrolase family 2 catalytic" evidence="6">
    <location>
        <begin position="309"/>
        <end position="523"/>
    </location>
</feature>
<feature type="domain" description="Glycosyl hydrolases family 2 sugar binding" evidence="7">
    <location>
        <begin position="30"/>
        <end position="190"/>
    </location>
</feature>
<dbReference type="Pfam" id="PF16355">
    <property type="entry name" value="DUF4982"/>
    <property type="match status" value="1"/>
</dbReference>
<dbReference type="GO" id="GO:0005975">
    <property type="term" value="P:carbohydrate metabolic process"/>
    <property type="evidence" value="ECO:0007669"/>
    <property type="project" value="InterPro"/>
</dbReference>
<dbReference type="Pfam" id="PF02836">
    <property type="entry name" value="Glyco_hydro_2_C"/>
    <property type="match status" value="1"/>
</dbReference>